<keyword evidence="1" id="KW-0808">Transferase</keyword>
<dbReference type="SUPFAM" id="SSF55729">
    <property type="entry name" value="Acyl-CoA N-acyltransferases (Nat)"/>
    <property type="match status" value="1"/>
</dbReference>
<dbReference type="AlphaFoldDB" id="K2RS56"/>
<evidence type="ECO:0000256" key="1">
    <source>
        <dbReference type="ARBA" id="ARBA00022679"/>
    </source>
</evidence>
<dbReference type="RefSeq" id="WP_004030896.1">
    <property type="nucleotide sequence ID" value="NZ_AMPO01000006.1"/>
</dbReference>
<sequence length="186" mass="22191">MSYFEIKRLQEEHLAQYDVEKFLFKMIKAEYGYGFVPEYHQDIIDLEKYYLHPERNNFFLAIDPCTEKVIGTLGIRAYDKNFPLFKNIYNSQNTASIWRVFVEKSWRRKKVASTLVHSAEDFCQRNDYEKVYLHTHKTVEGSLDFWISSGYHVVSDTENHLKTVHMEKLIENKTNVKDANEVMVFQ</sequence>
<dbReference type="OrthoDB" id="67121at2157"/>
<dbReference type="InterPro" id="IPR016181">
    <property type="entry name" value="Acyl_CoA_acyltransferase"/>
</dbReference>
<dbReference type="InterPro" id="IPR000182">
    <property type="entry name" value="GNAT_dom"/>
</dbReference>
<dbReference type="GO" id="GO:0008080">
    <property type="term" value="F:N-acetyltransferase activity"/>
    <property type="evidence" value="ECO:0007669"/>
    <property type="project" value="InterPro"/>
</dbReference>
<dbReference type="PANTHER" id="PTHR13947:SF37">
    <property type="entry name" value="LD18367P"/>
    <property type="match status" value="1"/>
</dbReference>
<dbReference type="CDD" id="cd04301">
    <property type="entry name" value="NAT_SF"/>
    <property type="match status" value="1"/>
</dbReference>
<gene>
    <name evidence="3" type="ORF">A994_07806</name>
</gene>
<feature type="domain" description="N-acetyltransferase" evidence="2">
    <location>
        <begin position="4"/>
        <end position="171"/>
    </location>
</feature>
<evidence type="ECO:0000259" key="2">
    <source>
        <dbReference type="PROSITE" id="PS51186"/>
    </source>
</evidence>
<protein>
    <submittedName>
        <fullName evidence="3">Acetyltransferase GNAT family protein</fullName>
    </submittedName>
</protein>
<dbReference type="Pfam" id="PF00583">
    <property type="entry name" value="Acetyltransf_1"/>
    <property type="match status" value="1"/>
</dbReference>
<dbReference type="Gene3D" id="3.40.630.30">
    <property type="match status" value="1"/>
</dbReference>
<keyword evidence="4" id="KW-1185">Reference proteome</keyword>
<dbReference type="Proteomes" id="UP000007360">
    <property type="component" value="Unassembled WGS sequence"/>
</dbReference>
<dbReference type="PANTHER" id="PTHR13947">
    <property type="entry name" value="GNAT FAMILY N-ACETYLTRANSFERASE"/>
    <property type="match status" value="1"/>
</dbReference>
<proteinExistence type="predicted"/>
<dbReference type="PROSITE" id="PS51186">
    <property type="entry name" value="GNAT"/>
    <property type="match status" value="1"/>
</dbReference>
<evidence type="ECO:0000313" key="4">
    <source>
        <dbReference type="Proteomes" id="UP000007360"/>
    </source>
</evidence>
<evidence type="ECO:0000313" key="3">
    <source>
        <dbReference type="EMBL" id="EKF85620.1"/>
    </source>
</evidence>
<comment type="caution">
    <text evidence="3">The sequence shown here is derived from an EMBL/GenBank/DDBJ whole genome shotgun (WGS) entry which is preliminary data.</text>
</comment>
<accession>K2RS56</accession>
<organism evidence="3 4">
    <name type="scientific">Methanobacterium formicicum (strain DSM 3637 / PP1)</name>
    <dbReference type="NCBI Taxonomy" id="1204725"/>
    <lineage>
        <taxon>Archaea</taxon>
        <taxon>Methanobacteriati</taxon>
        <taxon>Methanobacteriota</taxon>
        <taxon>Methanomada group</taxon>
        <taxon>Methanobacteria</taxon>
        <taxon>Methanobacteriales</taxon>
        <taxon>Methanobacteriaceae</taxon>
        <taxon>Methanobacterium</taxon>
    </lineage>
</organism>
<dbReference type="EMBL" id="AMPO01000006">
    <property type="protein sequence ID" value="EKF85620.1"/>
    <property type="molecule type" value="Genomic_DNA"/>
</dbReference>
<reference evidence="3 4" key="1">
    <citation type="journal article" date="2012" name="J. Bacteriol.">
        <title>Draft genome sequence of Methanobacterium formicicum DSM 3637, an archaebacterium isolated from the methane producer amoeba Pelomyxa palustris.</title>
        <authorList>
            <person name="Gutierrez G."/>
        </authorList>
    </citation>
    <scope>NUCLEOTIDE SEQUENCE [LARGE SCALE GENOMIC DNA]</scope>
    <source>
        <strain evidence="4">DSM 3637 / PP1</strain>
    </source>
</reference>
<dbReference type="PATRIC" id="fig|1204725.3.peg.1565"/>
<dbReference type="InterPro" id="IPR050769">
    <property type="entry name" value="NAT_camello-type"/>
</dbReference>
<name>K2RS56_METFP</name>